<feature type="compositionally biased region" description="Low complexity" evidence="1">
    <location>
        <begin position="564"/>
        <end position="574"/>
    </location>
</feature>
<evidence type="ECO:0000313" key="4">
    <source>
        <dbReference type="EMBL" id="KAG7172942.1"/>
    </source>
</evidence>
<name>A0A8J5N3Y8_HOMAM</name>
<evidence type="ECO:0000256" key="2">
    <source>
        <dbReference type="SAM" id="Phobius"/>
    </source>
</evidence>
<feature type="region of interest" description="Disordered" evidence="1">
    <location>
        <begin position="365"/>
        <end position="399"/>
    </location>
</feature>
<dbReference type="Proteomes" id="UP000747542">
    <property type="component" value="Unassembled WGS sequence"/>
</dbReference>
<dbReference type="InterPro" id="IPR036116">
    <property type="entry name" value="FN3_sf"/>
</dbReference>
<feature type="domain" description="Fibronectin type-III" evidence="3">
    <location>
        <begin position="56"/>
        <end position="162"/>
    </location>
</feature>
<comment type="caution">
    <text evidence="4">The sequence shown here is derived from an EMBL/GenBank/DDBJ whole genome shotgun (WGS) entry which is preliminary data.</text>
</comment>
<evidence type="ECO:0000259" key="3">
    <source>
        <dbReference type="PROSITE" id="PS50853"/>
    </source>
</evidence>
<keyword evidence="2" id="KW-1133">Transmembrane helix</keyword>
<feature type="region of interest" description="Disordered" evidence="1">
    <location>
        <begin position="453"/>
        <end position="516"/>
    </location>
</feature>
<evidence type="ECO:0000313" key="5">
    <source>
        <dbReference type="Proteomes" id="UP000747542"/>
    </source>
</evidence>
<reference evidence="4" key="1">
    <citation type="journal article" date="2021" name="Sci. Adv.">
        <title>The American lobster genome reveals insights on longevity, neural, and immune adaptations.</title>
        <authorList>
            <person name="Polinski J.M."/>
            <person name="Zimin A.V."/>
            <person name="Clark K.F."/>
            <person name="Kohn A.B."/>
            <person name="Sadowski N."/>
            <person name="Timp W."/>
            <person name="Ptitsyn A."/>
            <person name="Khanna P."/>
            <person name="Romanova D.Y."/>
            <person name="Williams P."/>
            <person name="Greenwood S.J."/>
            <person name="Moroz L.L."/>
            <person name="Walt D.R."/>
            <person name="Bodnar A.G."/>
        </authorList>
    </citation>
    <scope>NUCLEOTIDE SEQUENCE</scope>
    <source>
        <strain evidence="4">GMGI-L3</strain>
    </source>
</reference>
<keyword evidence="5" id="KW-1185">Reference proteome</keyword>
<sequence length="813" mass="87451">MKQIKLSLEHTDSGLTSTGWMKADNVSSGQKAECQPRNEVGQADRPRVFSILLVEPPSTLIGCYYHDVTTDSAAVTCSPGPTSSQLPEIYHIEVLQVLGATNNRCYRCEGSVVVAAYNNTEPRFNLTSLAPGRDYVLAMFASHAKGRGHQTTLLMKTHTPKAEQVAPERVSVNLKKPGGDGPNPTDPPRNGGGAPVSVVVSAVVGVVVGVAVVVAGVVTCRARRNHASSPGKSHQHQSASRDSLLELSQGALYQSCTSHPLFELLATFTPGPVVVTQVTPGRSSRRASTRSVPGSGSPKITRARTPSVSGGPVHVVEVEADDITTPRVEIHFQFNLGGDAFTLHHGSPPLALRCKPLQQALSQATPYLTPGGSSGRTTNRTPSRRPSYSAGQAHPATPQQHLLPQTQPQMDILTHPGTTSVQHLLPQSTSTVSTTTTTTVPHATHLSQASPIQYAGTFPPQHTGSQQPANLLPQHTGTQTLPQHTSTPPLSRHTDTLPRGGTQMYTTAPPPHGAVSRGLTLSQLATQVHSVPQDPSWHQSHQRASQPLSASQAHHLPPEDDPQGHQTQHQTLHGPSLHPESATHPHSIPPDNPVTYSIIHCQPYPTLILLFTLRLHHPLPPITLPPITPDAHHFTPPSPHAVHHPTPPSPHASITHAHHPTAPSPHLHHPTPPSPLPSITPYASTTPTPPPTLRFHHPTLPSPHPNTSPPSPSRLHPLPITPYAHHPYGSITPTPITLRFHHLRPTNFTSSPSRFHHPHASITLYACITPRLHHPHVASPLRFHHPTPPSLPQITSLNHSPQWSEVSYITKTI</sequence>
<feature type="compositionally biased region" description="Pro residues" evidence="1">
    <location>
        <begin position="700"/>
        <end position="712"/>
    </location>
</feature>
<feature type="region of interest" description="Disordered" evidence="1">
    <location>
        <begin position="277"/>
        <end position="310"/>
    </location>
</feature>
<keyword evidence="2" id="KW-0812">Transmembrane</keyword>
<feature type="compositionally biased region" description="Polar residues" evidence="1">
    <location>
        <begin position="460"/>
        <end position="489"/>
    </location>
</feature>
<dbReference type="AlphaFoldDB" id="A0A8J5N3Y8"/>
<feature type="compositionally biased region" description="Low complexity" evidence="1">
    <location>
        <begin position="369"/>
        <end position="387"/>
    </location>
</feature>
<evidence type="ECO:0000256" key="1">
    <source>
        <dbReference type="SAM" id="MobiDB-lite"/>
    </source>
</evidence>
<keyword evidence="2" id="KW-0472">Membrane</keyword>
<dbReference type="PROSITE" id="PS50853">
    <property type="entry name" value="FN3"/>
    <property type="match status" value="1"/>
</dbReference>
<feature type="region of interest" description="Disordered" evidence="1">
    <location>
        <begin position="630"/>
        <end position="721"/>
    </location>
</feature>
<dbReference type="SUPFAM" id="SSF49265">
    <property type="entry name" value="Fibronectin type III"/>
    <property type="match status" value="1"/>
</dbReference>
<protein>
    <submittedName>
        <fullName evidence="4">Putative neural cell adhesion molecule 2-like</fullName>
    </submittedName>
</protein>
<feature type="region of interest" description="Disordered" evidence="1">
    <location>
        <begin position="159"/>
        <end position="193"/>
    </location>
</feature>
<feature type="transmembrane region" description="Helical" evidence="2">
    <location>
        <begin position="196"/>
        <end position="218"/>
    </location>
</feature>
<accession>A0A8J5N3Y8</accession>
<feature type="region of interest" description="Disordered" evidence="1">
    <location>
        <begin position="528"/>
        <end position="591"/>
    </location>
</feature>
<dbReference type="EMBL" id="JAHLQT010010216">
    <property type="protein sequence ID" value="KAG7172942.1"/>
    <property type="molecule type" value="Genomic_DNA"/>
</dbReference>
<gene>
    <name evidence="4" type="primary">Ncam2-L</name>
    <name evidence="4" type="ORF">Hamer_G017928</name>
</gene>
<organism evidence="4 5">
    <name type="scientific">Homarus americanus</name>
    <name type="common">American lobster</name>
    <dbReference type="NCBI Taxonomy" id="6706"/>
    <lineage>
        <taxon>Eukaryota</taxon>
        <taxon>Metazoa</taxon>
        <taxon>Ecdysozoa</taxon>
        <taxon>Arthropoda</taxon>
        <taxon>Crustacea</taxon>
        <taxon>Multicrustacea</taxon>
        <taxon>Malacostraca</taxon>
        <taxon>Eumalacostraca</taxon>
        <taxon>Eucarida</taxon>
        <taxon>Decapoda</taxon>
        <taxon>Pleocyemata</taxon>
        <taxon>Astacidea</taxon>
        <taxon>Nephropoidea</taxon>
        <taxon>Nephropidae</taxon>
        <taxon>Homarus</taxon>
    </lineage>
</organism>
<proteinExistence type="predicted"/>
<feature type="compositionally biased region" description="Polar residues" evidence="1">
    <location>
        <begin position="536"/>
        <end position="552"/>
    </location>
</feature>
<dbReference type="InterPro" id="IPR003961">
    <property type="entry name" value="FN3_dom"/>
</dbReference>